<name>A0A2U1T9H6_9CORY</name>
<feature type="domain" description="Carboxylesterase type B" evidence="5">
    <location>
        <begin position="12"/>
        <end position="496"/>
    </location>
</feature>
<dbReference type="OrthoDB" id="3199405at2"/>
<dbReference type="EC" id="3.1.1.-" evidence="3"/>
<evidence type="ECO:0000256" key="3">
    <source>
        <dbReference type="RuleBase" id="RU361235"/>
    </source>
</evidence>
<comment type="caution">
    <text evidence="6">The sequence shown here is derived from an EMBL/GenBank/DDBJ whole genome shotgun (WGS) entry which is preliminary data.</text>
</comment>
<proteinExistence type="inferred from homology"/>
<evidence type="ECO:0000256" key="2">
    <source>
        <dbReference type="ARBA" id="ARBA00022801"/>
    </source>
</evidence>
<dbReference type="PANTHER" id="PTHR43142">
    <property type="entry name" value="CARBOXYLIC ESTER HYDROLASE"/>
    <property type="match status" value="1"/>
</dbReference>
<gene>
    <name evidence="6" type="ORF">DF222_01525</name>
</gene>
<dbReference type="Gene3D" id="3.40.50.1820">
    <property type="entry name" value="alpha/beta hydrolase"/>
    <property type="match status" value="1"/>
</dbReference>
<dbReference type="PROSITE" id="PS00122">
    <property type="entry name" value="CARBOXYLESTERASE_B_1"/>
    <property type="match status" value="1"/>
</dbReference>
<dbReference type="InterPro" id="IPR019826">
    <property type="entry name" value="Carboxylesterase_B_AS"/>
</dbReference>
<dbReference type="Pfam" id="PF00135">
    <property type="entry name" value="COesterase"/>
    <property type="match status" value="1"/>
</dbReference>
<sequence>MNTWAGTRRNPEVVTTTAGAVRGLIDTDAGICTWRGVYYGADTSGRRRFRAPTPARPWQGVRPAADFGPPAPQPTNSWSDKPEGDEDCLHLDIVRPNTDEQLPVVVYFHGGTFLVGSSFEPVLQGWNLATGLDAVYVSVNFRLGVLGYLDMRSLTEGDDVVATPALHDQVLALRWVQDNIAEFGGDPKNVTIMGESAGGASVLSLMAVASAHDLFHRVIAQSPPIAQIHSRAQSIMWTRRLVEKMGLGRSTGVDKLREVEAGDLVRAGQAMLGVGKELLHLNPCFAPTVDGILLTRHPLAVFADGEQARVPLIIGTNADEASFGKFMYQRSSRRYRAARRLLDVYDPEFTETILESYHGATRRECFAELLADVMFWAPAVRVADQHSEVAPTWMYRMDYAPRALRWLGLGAMHTLDLSVVFNDLRSSRAGAISRLSKDDGFREVAAEMQAQWRSFIHHGTALSSWPRYRRAEHAVRVFDAESSVENAPKEKQRQAWESFQMTDWGIGRPDLLAELGLDSVTPAAVENSALAGGWSQD</sequence>
<evidence type="ECO:0000313" key="7">
    <source>
        <dbReference type="Proteomes" id="UP000244989"/>
    </source>
</evidence>
<dbReference type="RefSeq" id="WP_108431762.1">
    <property type="nucleotide sequence ID" value="NZ_CP026947.1"/>
</dbReference>
<dbReference type="AlphaFoldDB" id="A0A2U1T9H6"/>
<feature type="region of interest" description="Disordered" evidence="4">
    <location>
        <begin position="50"/>
        <end position="84"/>
    </location>
</feature>
<dbReference type="InterPro" id="IPR029058">
    <property type="entry name" value="AB_hydrolase_fold"/>
</dbReference>
<evidence type="ECO:0000259" key="5">
    <source>
        <dbReference type="Pfam" id="PF00135"/>
    </source>
</evidence>
<dbReference type="PANTHER" id="PTHR43142:SF1">
    <property type="entry name" value="CARBOXYLIC ESTER HYDROLASE"/>
    <property type="match status" value="1"/>
</dbReference>
<evidence type="ECO:0000256" key="4">
    <source>
        <dbReference type="SAM" id="MobiDB-lite"/>
    </source>
</evidence>
<evidence type="ECO:0000313" key="6">
    <source>
        <dbReference type="EMBL" id="PWC02651.1"/>
    </source>
</evidence>
<protein>
    <recommendedName>
        <fullName evidence="3">Carboxylic ester hydrolase</fullName>
        <ecNumber evidence="3">3.1.1.-</ecNumber>
    </recommendedName>
</protein>
<evidence type="ECO:0000256" key="1">
    <source>
        <dbReference type="ARBA" id="ARBA00005964"/>
    </source>
</evidence>
<dbReference type="GO" id="GO:0016787">
    <property type="term" value="F:hydrolase activity"/>
    <property type="evidence" value="ECO:0007669"/>
    <property type="project" value="UniProtKB-KW"/>
</dbReference>
<dbReference type="SUPFAM" id="SSF53474">
    <property type="entry name" value="alpha/beta-Hydrolases"/>
    <property type="match status" value="1"/>
</dbReference>
<dbReference type="KEGG" id="cyz:C3B44_07055"/>
<organism evidence="6 7">
    <name type="scientific">Corynebacterium yudongzhengii</name>
    <dbReference type="NCBI Taxonomy" id="2080740"/>
    <lineage>
        <taxon>Bacteria</taxon>
        <taxon>Bacillati</taxon>
        <taxon>Actinomycetota</taxon>
        <taxon>Actinomycetes</taxon>
        <taxon>Mycobacteriales</taxon>
        <taxon>Corynebacteriaceae</taxon>
        <taxon>Corynebacterium</taxon>
    </lineage>
</organism>
<reference evidence="7" key="1">
    <citation type="submission" date="2018-04" db="EMBL/GenBank/DDBJ databases">
        <authorList>
            <person name="Liu S."/>
            <person name="Wang Z."/>
            <person name="Li J."/>
        </authorList>
    </citation>
    <scope>NUCLEOTIDE SEQUENCE [LARGE SCALE GENOMIC DNA]</scope>
    <source>
        <strain evidence="7">2189</strain>
    </source>
</reference>
<comment type="similarity">
    <text evidence="1 3">Belongs to the type-B carboxylesterase/lipase family.</text>
</comment>
<dbReference type="InterPro" id="IPR002018">
    <property type="entry name" value="CarbesteraseB"/>
</dbReference>
<accession>A0A2U1T9H6</accession>
<dbReference type="Proteomes" id="UP000244989">
    <property type="component" value="Unassembled WGS sequence"/>
</dbReference>
<keyword evidence="2 3" id="KW-0378">Hydrolase</keyword>
<keyword evidence="7" id="KW-1185">Reference proteome</keyword>
<dbReference type="EMBL" id="QEEZ01000002">
    <property type="protein sequence ID" value="PWC02651.1"/>
    <property type="molecule type" value="Genomic_DNA"/>
</dbReference>